<keyword evidence="2" id="KW-0969">Cilium</keyword>
<evidence type="ECO:0000259" key="1">
    <source>
        <dbReference type="Pfam" id="PF20250"/>
    </source>
</evidence>
<proteinExistence type="predicted"/>
<dbReference type="InterPro" id="IPR046866">
    <property type="entry name" value="FapA_N"/>
</dbReference>
<organism evidence="2 3">
    <name type="scientific">Massilia niabensis</name>
    <dbReference type="NCBI Taxonomy" id="544910"/>
    <lineage>
        <taxon>Bacteria</taxon>
        <taxon>Pseudomonadati</taxon>
        <taxon>Pseudomonadota</taxon>
        <taxon>Betaproteobacteria</taxon>
        <taxon>Burkholderiales</taxon>
        <taxon>Oxalobacteraceae</taxon>
        <taxon>Telluria group</taxon>
        <taxon>Massilia</taxon>
    </lineage>
</organism>
<dbReference type="PANTHER" id="PTHR38032:SF1">
    <property type="entry name" value="RNA-BINDING PROTEIN KHPB N-TERMINAL DOMAIN-CONTAINING PROTEIN"/>
    <property type="match status" value="1"/>
</dbReference>
<sequence length="632" mass="66713">MSDTAAVATSSTAAAPGARFDAAGPEHCLAQRADGVFADPAVLGTTVLAAFESLLRSGSYLAGLDYPVLIKAIYGSGPAFPAGPDGQPLVRLARAIVPFDEARRALYRSVRIGDGEAEYCFEPVYLADEKGEAALPTRLDADEFVADMWGKGIRFGIDMAAVRAGVANPGLGRMVVARRLEPVPGVDAAVVEVSDDIHRSDAPRQLANGKFDLMSFQNRFPQVQVGTRLLQKLPPRAGEAGFELSGIRIDPAAPHELDFAPYAGAGTSIERTGGGEYLVAARTGYLDVDKGGCIAVGDKIVSRDGVSAKTTGNLQLSGDYEEFGEVQEMRVIEGNGITVHADVHGEIVSRGGMVRLRANLIGGSAHNRRGDIQVDGVTSNAVVQGHDGAVILGRAENCVVSGTQVRIEHAVNCDIAGIDVSIGQAEGCAVAGRRVDIGTTTAWHDRDMLVYVLCADCSRIDEVLGQVGERLAAIEAAIAHHKGELAQLCAKAEVRSYLELARRVRSGEAALSAAQAQQFRQMGQAVGPELQRIGEVSAARKSGEAELAEGQALLARYRAQRAARAGASTVTLRQLAGDTQVRQLAFDPDAPLLHQLSPRELKARLRANEGTPLYGGAYGSYGWESGTIVETT</sequence>
<gene>
    <name evidence="2" type="ORF">ACFPN5_20305</name>
</gene>
<name>A0ABW0LB12_9BURK</name>
<protein>
    <submittedName>
        <fullName evidence="2">Flagellar assembly protein A</fullName>
    </submittedName>
</protein>
<keyword evidence="3" id="KW-1185">Reference proteome</keyword>
<accession>A0ABW0LB12</accession>
<dbReference type="Pfam" id="PF20250">
    <property type="entry name" value="FapA_N"/>
    <property type="match status" value="1"/>
</dbReference>
<evidence type="ECO:0000313" key="2">
    <source>
        <dbReference type="EMBL" id="MFC5462162.1"/>
    </source>
</evidence>
<comment type="caution">
    <text evidence="2">The sequence shown here is derived from an EMBL/GenBank/DDBJ whole genome shotgun (WGS) entry which is preliminary data.</text>
</comment>
<dbReference type="EMBL" id="JBHSMU010000015">
    <property type="protein sequence ID" value="MFC5462162.1"/>
    <property type="molecule type" value="Genomic_DNA"/>
</dbReference>
<keyword evidence="2" id="KW-0966">Cell projection</keyword>
<dbReference type="InterPro" id="IPR005646">
    <property type="entry name" value="FapA"/>
</dbReference>
<feature type="domain" description="Flagellar Assembly Protein A N-terminal region" evidence="1">
    <location>
        <begin position="138"/>
        <end position="290"/>
    </location>
</feature>
<evidence type="ECO:0000313" key="3">
    <source>
        <dbReference type="Proteomes" id="UP001596050"/>
    </source>
</evidence>
<reference evidence="3" key="1">
    <citation type="journal article" date="2019" name="Int. J. Syst. Evol. Microbiol.">
        <title>The Global Catalogue of Microorganisms (GCM) 10K type strain sequencing project: providing services to taxonomists for standard genome sequencing and annotation.</title>
        <authorList>
            <consortium name="The Broad Institute Genomics Platform"/>
            <consortium name="The Broad Institute Genome Sequencing Center for Infectious Disease"/>
            <person name="Wu L."/>
            <person name="Ma J."/>
        </authorList>
    </citation>
    <scope>NUCLEOTIDE SEQUENCE [LARGE SCALE GENOMIC DNA]</scope>
    <source>
        <strain evidence="3">KACC 12649</strain>
    </source>
</reference>
<dbReference type="PANTHER" id="PTHR38032">
    <property type="entry name" value="POLYMERASE-RELATED"/>
    <property type="match status" value="1"/>
</dbReference>
<keyword evidence="2" id="KW-0282">Flagellum</keyword>
<dbReference type="RefSeq" id="WP_379785613.1">
    <property type="nucleotide sequence ID" value="NZ_JBHSMU010000015.1"/>
</dbReference>
<dbReference type="Proteomes" id="UP001596050">
    <property type="component" value="Unassembled WGS sequence"/>
</dbReference>